<feature type="domain" description="Ig-like" evidence="11">
    <location>
        <begin position="467"/>
        <end position="556"/>
    </location>
</feature>
<evidence type="ECO:0000256" key="2">
    <source>
        <dbReference type="ARBA" id="ARBA00022475"/>
    </source>
</evidence>
<evidence type="ECO:0000256" key="1">
    <source>
        <dbReference type="ARBA" id="ARBA00004236"/>
    </source>
</evidence>
<reference evidence="13 14" key="1">
    <citation type="submission" date="2024-07" db="EMBL/GenBank/DDBJ databases">
        <title>Chromosome-level genome assembly of the water stick insect Ranatra chinensis (Heteroptera: Nepidae).</title>
        <authorList>
            <person name="Liu X."/>
        </authorList>
    </citation>
    <scope>NUCLEOTIDE SEQUENCE [LARGE SCALE GENOMIC DNA]</scope>
    <source>
        <strain evidence="13">Cailab_2021Rc</strain>
        <tissue evidence="13">Muscle</tissue>
    </source>
</reference>
<dbReference type="FunFam" id="2.60.40.10:FF:000032">
    <property type="entry name" value="palladin isoform X1"/>
    <property type="match status" value="1"/>
</dbReference>
<dbReference type="Pfam" id="PF07679">
    <property type="entry name" value="I-set"/>
    <property type="match status" value="2"/>
</dbReference>
<feature type="domain" description="Ig-like" evidence="11">
    <location>
        <begin position="708"/>
        <end position="793"/>
    </location>
</feature>
<dbReference type="PROSITE" id="PS01186">
    <property type="entry name" value="EGF_2"/>
    <property type="match status" value="1"/>
</dbReference>
<keyword evidence="2" id="KW-1003">Cell membrane</keyword>
<keyword evidence="8" id="KW-0424">Laminin EGF-like domain</keyword>
<dbReference type="Gene3D" id="2.10.25.10">
    <property type="entry name" value="Laminin"/>
    <property type="match status" value="1"/>
</dbReference>
<keyword evidence="7" id="KW-0325">Glycoprotein</keyword>
<dbReference type="GO" id="GO:0098609">
    <property type="term" value="P:cell-cell adhesion"/>
    <property type="evidence" value="ECO:0007669"/>
    <property type="project" value="UniProtKB-ARBA"/>
</dbReference>
<keyword evidence="14" id="KW-1185">Reference proteome</keyword>
<dbReference type="SUPFAM" id="SSF48726">
    <property type="entry name" value="Immunoglobulin"/>
    <property type="match status" value="8"/>
</dbReference>
<dbReference type="PANTHER" id="PTHR10075">
    <property type="entry name" value="BASIGIN RELATED"/>
    <property type="match status" value="1"/>
</dbReference>
<evidence type="ECO:0000256" key="7">
    <source>
        <dbReference type="ARBA" id="ARBA00023180"/>
    </source>
</evidence>
<evidence type="ECO:0000256" key="9">
    <source>
        <dbReference type="ARBA" id="ARBA00023319"/>
    </source>
</evidence>
<dbReference type="SMART" id="SM00408">
    <property type="entry name" value="IGc2"/>
    <property type="match status" value="8"/>
</dbReference>
<dbReference type="Pfam" id="PF13927">
    <property type="entry name" value="Ig_3"/>
    <property type="match status" value="5"/>
</dbReference>
<keyword evidence="4" id="KW-0677">Repeat</keyword>
<feature type="region of interest" description="Disordered" evidence="10">
    <location>
        <begin position="989"/>
        <end position="1019"/>
    </location>
</feature>
<gene>
    <name evidence="13" type="ORF">AAG570_005174</name>
</gene>
<dbReference type="Pfam" id="PF00053">
    <property type="entry name" value="EGF_laminin"/>
    <property type="match status" value="2"/>
</dbReference>
<keyword evidence="3" id="KW-0732">Signal</keyword>
<evidence type="ECO:0000259" key="11">
    <source>
        <dbReference type="PROSITE" id="PS50835"/>
    </source>
</evidence>
<dbReference type="InterPro" id="IPR013783">
    <property type="entry name" value="Ig-like_fold"/>
</dbReference>
<evidence type="ECO:0000256" key="8">
    <source>
        <dbReference type="ARBA" id="ARBA00023292"/>
    </source>
</evidence>
<dbReference type="Pfam" id="PF00052">
    <property type="entry name" value="Laminin_B"/>
    <property type="match status" value="1"/>
</dbReference>
<dbReference type="InterPro" id="IPR000742">
    <property type="entry name" value="EGF"/>
</dbReference>
<dbReference type="Proteomes" id="UP001558652">
    <property type="component" value="Unassembled WGS sequence"/>
</dbReference>
<keyword evidence="5" id="KW-0472">Membrane</keyword>
<dbReference type="PROSITE" id="PS50835">
    <property type="entry name" value="IG_LIKE"/>
    <property type="match status" value="8"/>
</dbReference>
<dbReference type="GO" id="GO:0005886">
    <property type="term" value="C:plasma membrane"/>
    <property type="evidence" value="ECO:0007669"/>
    <property type="project" value="UniProtKB-SubCell"/>
</dbReference>
<dbReference type="InterPro" id="IPR003598">
    <property type="entry name" value="Ig_sub2"/>
</dbReference>
<dbReference type="EMBL" id="JBFDAA010000017">
    <property type="protein sequence ID" value="KAL1116702.1"/>
    <property type="molecule type" value="Genomic_DNA"/>
</dbReference>
<comment type="caution">
    <text evidence="13">The sequence shown here is derived from an EMBL/GenBank/DDBJ whole genome shotgun (WGS) entry which is preliminary data.</text>
</comment>
<feature type="domain" description="Ig-like" evidence="11">
    <location>
        <begin position="1096"/>
        <end position="1180"/>
    </location>
</feature>
<evidence type="ECO:0000256" key="3">
    <source>
        <dbReference type="ARBA" id="ARBA00022729"/>
    </source>
</evidence>
<proteinExistence type="predicted"/>
<keyword evidence="6" id="KW-1015">Disulfide bond</keyword>
<evidence type="ECO:0000313" key="14">
    <source>
        <dbReference type="Proteomes" id="UP001558652"/>
    </source>
</evidence>
<evidence type="ECO:0000259" key="12">
    <source>
        <dbReference type="PROSITE" id="PS51115"/>
    </source>
</evidence>
<sequence>MERGLGWDVKMQMSTANVAISVVKCVVMLEVNVFGDECDECRPGTFNLLESNPEGCSQCFCSGVTTYCKPSNMYIEQIPVLIIDESHGFTLTDSNRSEVIRDGFDLNHAMNEIGYDLSNRGGHRFFWSLPSQFTGDKVTSYGGKLTFTQRFSGSYDTTPTRDMDIIISGNGISLFTSHDDTMRANEAKNFVVHFTEDKWRRLDARSGQPRASREDLMTVLSNIDSILVRASLSPDSSMTFLSDVTMDTAVPQRTGVPATQVEVCRCPPQYKGTSCELCADHYYKDFDRMCKSCPCSNNEESCSLGPDYRVKCICRQGYSGDACQHSDDPDDLIVELIPRRVQVPDQTSITFNCSYRGSPKNERETEEEKEDEQELVVEMDTVFRTTHLGNKKFAEDKEYKQLKNGKLWDVTILPGLKFVTCTVKDAQGNTLAFVRSEIIPGLKVIKEYCGKDPEENFSTTAIPPPRPTIKVTISDPRIQIVEAGSTVRFRCSATTLQGRPLQVRWSREGSVLPPNRVVDDRKGLLVIMQSRESDSGVYVCTATDGYTSHSDTGMLTVGGSRYTSPEVRIVPPSVDVREGDPVDIRCEATGNPTPSMIWRRTNNATMNPQNVSLALQPQLSLMFHQGVSQASQERRFNCIAVQYLHIATTEGNRPLPYKATQRDGTLTIADSTVSDSGVYICSAMDTSTGSKLGEVSVMVDVQVYRRPPTVKLEPEGQTVAQGSRAELRCMVTGTSPGDRPRIRWIKANDQMPSYVHTTDTTLVIQSVQPSDRGVYACIVETSGGSAQASAIIEVERREPPSVELYPSTQQILSEGNSALLQCRVVAGIPTPNLYWSRANNASLPYSVQQLHNGVLKFNSVRASDAGEYICHAENSAGVVTMTAIVIVHRVPEVEVTPQGSVTLMQGETLRLKCTASGEPQPTVTWIKPSRTTIYSSHGAGHTEDRYPEAEYEVYSVSREDEGTYTCVAENKAGRTEARVQVMINDNEVSYPHRGDIPAEREPPEVTTSDREFSVPLGGNSEMVCSPQGWDERGVRLEWRRRDGRPLGPDVEQRGRVLYLRNVQRSAEGEYSCVGVQEGTNAVLFSHGWRLRVGAPPRITLDPTRQVVRPGENAYVYCSVDGDQPIETTWKAIGRTLPTSVTVSGGYLQFRGITDSDAGKYMCRASNRVGEAEAVAEVIVKERETRRPVVTVVERNQNVFEGSNVMLQCTTSVPVELEWTREGGDLPVNAVVDGNNLRLEYVRPEDSGRYFCRTKPSWTGGLQGSDYVDLYVTRIVILLNGMDTTPRSTADMSLKIQPSIDVIRVGDNVDLRCVARGLPASQVLWSKLNDRLPSNIQVSTNLLR</sequence>
<evidence type="ECO:0000256" key="4">
    <source>
        <dbReference type="ARBA" id="ARBA00022737"/>
    </source>
</evidence>
<organism evidence="13 14">
    <name type="scientific">Ranatra chinensis</name>
    <dbReference type="NCBI Taxonomy" id="642074"/>
    <lineage>
        <taxon>Eukaryota</taxon>
        <taxon>Metazoa</taxon>
        <taxon>Ecdysozoa</taxon>
        <taxon>Arthropoda</taxon>
        <taxon>Hexapoda</taxon>
        <taxon>Insecta</taxon>
        <taxon>Pterygota</taxon>
        <taxon>Neoptera</taxon>
        <taxon>Paraneoptera</taxon>
        <taxon>Hemiptera</taxon>
        <taxon>Heteroptera</taxon>
        <taxon>Panheteroptera</taxon>
        <taxon>Nepomorpha</taxon>
        <taxon>Nepidae</taxon>
        <taxon>Ranatrinae</taxon>
        <taxon>Ranatra</taxon>
    </lineage>
</organism>
<dbReference type="InterPro" id="IPR013098">
    <property type="entry name" value="Ig_I-set"/>
</dbReference>
<dbReference type="SMART" id="SM00409">
    <property type="entry name" value="IG"/>
    <property type="match status" value="8"/>
</dbReference>
<feature type="domain" description="Ig-like" evidence="11">
    <location>
        <begin position="891"/>
        <end position="984"/>
    </location>
</feature>
<feature type="domain" description="Ig-like" evidence="11">
    <location>
        <begin position="565"/>
        <end position="698"/>
    </location>
</feature>
<keyword evidence="9" id="KW-0393">Immunoglobulin domain</keyword>
<dbReference type="InterPro" id="IPR007110">
    <property type="entry name" value="Ig-like_dom"/>
</dbReference>
<dbReference type="Gene3D" id="2.170.300.10">
    <property type="entry name" value="Tie2 ligand-binding domain superfamily"/>
    <property type="match status" value="1"/>
</dbReference>
<dbReference type="FunFam" id="2.60.40.10:FF:000005">
    <property type="entry name" value="Neuronal cell adhesion molecule"/>
    <property type="match status" value="1"/>
</dbReference>
<evidence type="ECO:0000256" key="5">
    <source>
        <dbReference type="ARBA" id="ARBA00023136"/>
    </source>
</evidence>
<dbReference type="InterPro" id="IPR003599">
    <property type="entry name" value="Ig_sub"/>
</dbReference>
<feature type="domain" description="Ig-like" evidence="11">
    <location>
        <begin position="1187"/>
        <end position="1252"/>
    </location>
</feature>
<feature type="domain" description="Ig-like" evidence="11">
    <location>
        <begin position="1003"/>
        <end position="1072"/>
    </location>
</feature>
<feature type="compositionally biased region" description="Basic and acidic residues" evidence="10">
    <location>
        <begin position="990"/>
        <end position="1012"/>
    </location>
</feature>
<name>A0ABD0XZN3_9HEMI</name>
<protein>
    <recommendedName>
        <fullName evidence="15">Basement membrane-specific heparan sulfate proteoglycan core protein</fullName>
    </recommendedName>
</protein>
<dbReference type="InterPro" id="IPR000034">
    <property type="entry name" value="Laminin_IV"/>
</dbReference>
<evidence type="ECO:0000256" key="6">
    <source>
        <dbReference type="ARBA" id="ARBA00023157"/>
    </source>
</evidence>
<evidence type="ECO:0008006" key="15">
    <source>
        <dbReference type="Google" id="ProtNLM"/>
    </source>
</evidence>
<accession>A0ABD0XZN3</accession>
<dbReference type="SMART" id="SM00281">
    <property type="entry name" value="LamB"/>
    <property type="match status" value="1"/>
</dbReference>
<dbReference type="PANTHER" id="PTHR10075:SF100">
    <property type="entry name" value="FASCICLIN-2"/>
    <property type="match status" value="1"/>
</dbReference>
<evidence type="ECO:0000313" key="13">
    <source>
        <dbReference type="EMBL" id="KAL1116702.1"/>
    </source>
</evidence>
<feature type="domain" description="Laminin IV type A" evidence="12">
    <location>
        <begin position="84"/>
        <end position="263"/>
    </location>
</feature>
<dbReference type="InterPro" id="IPR002049">
    <property type="entry name" value="LE_dom"/>
</dbReference>
<dbReference type="PROSITE" id="PS51115">
    <property type="entry name" value="LAMININ_IVA"/>
    <property type="match status" value="1"/>
</dbReference>
<dbReference type="GO" id="GO:0048513">
    <property type="term" value="P:animal organ development"/>
    <property type="evidence" value="ECO:0007669"/>
    <property type="project" value="UniProtKB-ARBA"/>
</dbReference>
<dbReference type="GO" id="GO:0048731">
    <property type="term" value="P:system development"/>
    <property type="evidence" value="ECO:0007669"/>
    <property type="project" value="UniProtKB-ARBA"/>
</dbReference>
<comment type="subcellular location">
    <subcellularLocation>
        <location evidence="1">Cell membrane</location>
    </subcellularLocation>
</comment>
<dbReference type="PROSITE" id="PS00022">
    <property type="entry name" value="EGF_1"/>
    <property type="match status" value="1"/>
</dbReference>
<dbReference type="GO" id="GO:0048468">
    <property type="term" value="P:cell development"/>
    <property type="evidence" value="ECO:0007669"/>
    <property type="project" value="UniProtKB-ARBA"/>
</dbReference>
<evidence type="ECO:0000256" key="10">
    <source>
        <dbReference type="SAM" id="MobiDB-lite"/>
    </source>
</evidence>
<dbReference type="InterPro" id="IPR036179">
    <property type="entry name" value="Ig-like_dom_sf"/>
</dbReference>
<feature type="domain" description="Ig-like" evidence="11">
    <location>
        <begin position="800"/>
        <end position="886"/>
    </location>
</feature>
<dbReference type="Gene3D" id="2.60.40.10">
    <property type="entry name" value="Immunoglobulins"/>
    <property type="match status" value="8"/>
</dbReference>